<feature type="transmembrane region" description="Helical" evidence="1">
    <location>
        <begin position="159"/>
        <end position="178"/>
    </location>
</feature>
<name>A0A194XD65_MOLSC</name>
<evidence type="ECO:0000313" key="3">
    <source>
        <dbReference type="Proteomes" id="UP000070700"/>
    </source>
</evidence>
<keyword evidence="1" id="KW-1133">Transmembrane helix</keyword>
<gene>
    <name evidence="2" type="ORF">LY89DRAFT_781193</name>
</gene>
<protein>
    <submittedName>
        <fullName evidence="2">Uncharacterized protein</fullName>
    </submittedName>
</protein>
<keyword evidence="1" id="KW-0812">Transmembrane</keyword>
<dbReference type="InParanoid" id="A0A194XD65"/>
<proteinExistence type="predicted"/>
<keyword evidence="1" id="KW-0472">Membrane</keyword>
<feature type="transmembrane region" description="Helical" evidence="1">
    <location>
        <begin position="134"/>
        <end position="153"/>
    </location>
</feature>
<dbReference type="AlphaFoldDB" id="A0A194XD65"/>
<accession>A0A194XD65</accession>
<dbReference type="OrthoDB" id="3358048at2759"/>
<dbReference type="KEGG" id="psco:LY89DRAFT_781193"/>
<evidence type="ECO:0000313" key="2">
    <source>
        <dbReference type="EMBL" id="KUJ18099.1"/>
    </source>
</evidence>
<sequence length="197" mass="21185">MNQTTARLRKTFHYPHDNSSSDSLPEALDEEEQENLIHTLTTQNAMTNTLYRHVLLALPLLSILPYLPSLFLPPPQTALLSLLAVTSLLSTAYLLNSLPPESTGFQFLDALNRGTGTGKGRERGRDEGGPVKRYLPWLNLGLCAVVAVAGLGGKGEWVGFGWVPGCVLGVVVVGKWVMGGVDPEGELGGLRYGFKGA</sequence>
<dbReference type="Proteomes" id="UP000070700">
    <property type="component" value="Unassembled WGS sequence"/>
</dbReference>
<dbReference type="EMBL" id="KQ947413">
    <property type="protein sequence ID" value="KUJ18099.1"/>
    <property type="molecule type" value="Genomic_DNA"/>
</dbReference>
<feature type="transmembrane region" description="Helical" evidence="1">
    <location>
        <begin position="54"/>
        <end position="72"/>
    </location>
</feature>
<organism evidence="2 3">
    <name type="scientific">Mollisia scopiformis</name>
    <name type="common">Conifer needle endophyte fungus</name>
    <name type="synonym">Phialocephala scopiformis</name>
    <dbReference type="NCBI Taxonomy" id="149040"/>
    <lineage>
        <taxon>Eukaryota</taxon>
        <taxon>Fungi</taxon>
        <taxon>Dikarya</taxon>
        <taxon>Ascomycota</taxon>
        <taxon>Pezizomycotina</taxon>
        <taxon>Leotiomycetes</taxon>
        <taxon>Helotiales</taxon>
        <taxon>Mollisiaceae</taxon>
        <taxon>Mollisia</taxon>
    </lineage>
</organism>
<keyword evidence="3" id="KW-1185">Reference proteome</keyword>
<evidence type="ECO:0000256" key="1">
    <source>
        <dbReference type="SAM" id="Phobius"/>
    </source>
</evidence>
<dbReference type="RefSeq" id="XP_018072454.1">
    <property type="nucleotide sequence ID" value="XM_018222460.1"/>
</dbReference>
<reference evidence="2 3" key="1">
    <citation type="submission" date="2015-10" db="EMBL/GenBank/DDBJ databases">
        <title>Full genome of DAOMC 229536 Phialocephala scopiformis, a fungal endophyte of spruce producing the potent anti-insectan compound rugulosin.</title>
        <authorList>
            <consortium name="DOE Joint Genome Institute"/>
            <person name="Walker A.K."/>
            <person name="Frasz S.L."/>
            <person name="Seifert K.A."/>
            <person name="Miller J.D."/>
            <person name="Mondo S.J."/>
            <person name="Labutti K."/>
            <person name="Lipzen A."/>
            <person name="Dockter R."/>
            <person name="Kennedy M."/>
            <person name="Grigoriev I.V."/>
            <person name="Spatafora J.W."/>
        </authorList>
    </citation>
    <scope>NUCLEOTIDE SEQUENCE [LARGE SCALE GENOMIC DNA]</scope>
    <source>
        <strain evidence="2 3">CBS 120377</strain>
    </source>
</reference>
<dbReference type="GeneID" id="28832186"/>